<organism evidence="1">
    <name type="scientific">Timema monikensis</name>
    <dbReference type="NCBI Taxonomy" id="170555"/>
    <lineage>
        <taxon>Eukaryota</taxon>
        <taxon>Metazoa</taxon>
        <taxon>Ecdysozoa</taxon>
        <taxon>Arthropoda</taxon>
        <taxon>Hexapoda</taxon>
        <taxon>Insecta</taxon>
        <taxon>Pterygota</taxon>
        <taxon>Neoptera</taxon>
        <taxon>Polyneoptera</taxon>
        <taxon>Phasmatodea</taxon>
        <taxon>Timematodea</taxon>
        <taxon>Timematoidea</taxon>
        <taxon>Timematidae</taxon>
        <taxon>Timema</taxon>
    </lineage>
</organism>
<gene>
    <name evidence="1" type="ORF">TMSB3V08_LOCUS3625</name>
</gene>
<evidence type="ECO:0000313" key="1">
    <source>
        <dbReference type="EMBL" id="CAD7426753.1"/>
    </source>
</evidence>
<accession>A0A7R9E411</accession>
<reference evidence="1" key="1">
    <citation type="submission" date="2020-11" db="EMBL/GenBank/DDBJ databases">
        <authorList>
            <person name="Tran Van P."/>
        </authorList>
    </citation>
    <scope>NUCLEOTIDE SEQUENCE</scope>
</reference>
<dbReference type="AlphaFoldDB" id="A0A7R9E411"/>
<protein>
    <submittedName>
        <fullName evidence="1">Uncharacterized protein</fullName>
    </submittedName>
</protein>
<dbReference type="EMBL" id="OB793266">
    <property type="protein sequence ID" value="CAD7426753.1"/>
    <property type="molecule type" value="Genomic_DNA"/>
</dbReference>
<proteinExistence type="predicted"/>
<sequence length="252" mass="28194">MSPAISPADTREFLYGRNVGLFCLYSNQSLSTNVTRDECRWPIPMFLQTQYQQQSSRAGGKVKETNIAHAQLPDSTLDTLIAVRSIQETDNHISKLCDSKKTDVCDDLSLASSPTQAECQYMNLPDQSSANNITIFNCSPPLSHLMDGCSVLRQVLGQYWTSRLVLVYRIFNQLLDSDYLPGNHPVSHNSRHQLPAVAPRPRGAVTRPTSLDIYSLRRSKKLIPAETIEVNITASRTKEELFTGLFLGEVTF</sequence>
<name>A0A7R9E411_9NEOP</name>